<feature type="binding site" evidence="7">
    <location>
        <position position="43"/>
    </location>
    <ligand>
        <name>ATP</name>
        <dbReference type="ChEBI" id="CHEBI:30616"/>
    </ligand>
</feature>
<dbReference type="GO" id="GO:0016925">
    <property type="term" value="P:protein sumoylation"/>
    <property type="evidence" value="ECO:0007669"/>
    <property type="project" value="UniProtKB-UniRule"/>
</dbReference>
<evidence type="ECO:0000256" key="2">
    <source>
        <dbReference type="ARBA" id="ARBA00022741"/>
    </source>
</evidence>
<comment type="pathway">
    <text evidence="5">Protein modification; protein sumoylation.</text>
</comment>
<dbReference type="InterPro" id="IPR028077">
    <property type="entry name" value="UAE_UbL_dom"/>
</dbReference>
<feature type="binding site" evidence="7">
    <location>
        <begin position="112"/>
        <end position="117"/>
    </location>
    <ligand>
        <name>ATP</name>
        <dbReference type="ChEBI" id="CHEBI:30616"/>
    </ligand>
</feature>
<keyword evidence="3 5" id="KW-0833">Ubl conjugation pathway</keyword>
<dbReference type="FunFam" id="3.40.50.720:FF:000864">
    <property type="entry name" value="SUMO-activating enzyme subunit"/>
    <property type="match status" value="1"/>
</dbReference>
<dbReference type="GO" id="GO:0046872">
    <property type="term" value="F:metal ion binding"/>
    <property type="evidence" value="ECO:0007669"/>
    <property type="project" value="UniProtKB-KW"/>
</dbReference>
<dbReference type="GO" id="GO:0031510">
    <property type="term" value="C:SUMO activating enzyme complex"/>
    <property type="evidence" value="ECO:0007669"/>
    <property type="project" value="UniProtKB-UniRule"/>
</dbReference>
<keyword evidence="5 8" id="KW-0479">Metal-binding</keyword>
<evidence type="ECO:0000259" key="12">
    <source>
        <dbReference type="Pfam" id="PF14732"/>
    </source>
</evidence>
<dbReference type="Pfam" id="PF00899">
    <property type="entry name" value="ThiF"/>
    <property type="match status" value="1"/>
</dbReference>
<evidence type="ECO:0000256" key="8">
    <source>
        <dbReference type="PIRSR" id="PIRSR039133-3"/>
    </source>
</evidence>
<dbReference type="EMBL" id="JBEDUW010000002">
    <property type="protein sequence ID" value="KAK9942651.1"/>
    <property type="molecule type" value="Genomic_DNA"/>
</dbReference>
<keyword evidence="2 5" id="KW-0547">Nucleotide-binding</keyword>
<feature type="domain" description="THIF-type NAD/FAD binding fold" evidence="10">
    <location>
        <begin position="10"/>
        <end position="387"/>
    </location>
</feature>
<evidence type="ECO:0000259" key="11">
    <source>
        <dbReference type="Pfam" id="PF10585"/>
    </source>
</evidence>
<dbReference type="InterPro" id="IPR000594">
    <property type="entry name" value="ThiF_NAD_FAD-bd"/>
</dbReference>
<comment type="subunit">
    <text evidence="5">Heterodimer.</text>
</comment>
<dbReference type="PIRSF" id="PIRSF039133">
    <property type="entry name" value="SUMO_E1B"/>
    <property type="match status" value="1"/>
</dbReference>
<feature type="binding site" evidence="8">
    <location>
        <position position="386"/>
    </location>
    <ligand>
        <name>Zn(2+)</name>
        <dbReference type="ChEBI" id="CHEBI:29105"/>
    </ligand>
</feature>
<feature type="binding site" evidence="8">
    <location>
        <position position="389"/>
    </location>
    <ligand>
        <name>Zn(2+)</name>
        <dbReference type="ChEBI" id="CHEBI:29105"/>
    </ligand>
</feature>
<evidence type="ECO:0000256" key="1">
    <source>
        <dbReference type="ARBA" id="ARBA00005673"/>
    </source>
</evidence>
<evidence type="ECO:0000256" key="9">
    <source>
        <dbReference type="SAM" id="MobiDB-lite"/>
    </source>
</evidence>
<comment type="caution">
    <text evidence="13">The sequence shown here is derived from an EMBL/GenBank/DDBJ whole genome shotgun (WGS) entry which is preliminary data.</text>
</comment>
<sequence>MATQKHSPAIKGAKVLMVGAGGIGCELLKTLALSGFQDIHIIDMDTIEVSNLNRQFLFRQSHVGQSKAKVARDAVLKFRPHISITPYHANVKDPNFNVEFFKEFNVVLNGLDNLDARRHVNRLCLAADVPLIESGTTGFLGQVTVHVKGRTECYECQPKPAPKTYPVCTITSTPSKFVHCIVWAKELLFAKLFGDKSQANDLNVRSSDGASSSEQAEDVFEHRKDEDIEQMGMWKKNGATNDLSSVSAMASLGLKNPQDVWSLMENSRVFLEALKLFFMKRGKEIGNMTFDKDDQLAVEFVTAAANIRATAFGIPLHSLFEAKGIAGNIVHAVATTNAIIAGLIVIETIKVLQNDTKNYRMTYCLEHPTKKMLLMPVEPFEPNKSCYVCSETPLSLEINTNRAQLRDIVEKIVKAKLGMNFPIIMHGPALLYEVGEDLDEVMKKNYAANLDKVLCEFPSPVTSGTMLSIEDLQQELSCNINIKHREEFDEEKEPDGMVLSGWTEATSVVKDDKKSNANAGSTSSASQLEAEKNNEIESGTGKKRKLSEVSEAVNPDMSSVAGDTRSQGKLEVLDDDEDDIFMFDDWESATNKKKRLQ</sequence>
<evidence type="ECO:0000256" key="5">
    <source>
        <dbReference type="PIRNR" id="PIRNR039133"/>
    </source>
</evidence>
<dbReference type="InterPro" id="IPR035985">
    <property type="entry name" value="Ubiquitin-activating_enz"/>
</dbReference>
<feature type="binding site" evidence="7">
    <location>
        <begin position="51"/>
        <end position="54"/>
    </location>
    <ligand>
        <name>ATP</name>
        <dbReference type="ChEBI" id="CHEBI:30616"/>
    </ligand>
</feature>
<dbReference type="SUPFAM" id="SSF69572">
    <property type="entry name" value="Activating enzymes of the ubiquitin-like proteins"/>
    <property type="match status" value="1"/>
</dbReference>
<dbReference type="Proteomes" id="UP001457282">
    <property type="component" value="Unassembled WGS sequence"/>
</dbReference>
<dbReference type="PANTHER" id="PTHR10953:SF5">
    <property type="entry name" value="SUMO-ACTIVATING ENZYME SUBUNIT 2"/>
    <property type="match status" value="1"/>
</dbReference>
<dbReference type="InterPro" id="IPR019572">
    <property type="entry name" value="UBA_E1_SCCH"/>
</dbReference>
<feature type="binding site" evidence="7">
    <location>
        <position position="67"/>
    </location>
    <ligand>
        <name>ATP</name>
        <dbReference type="ChEBI" id="CHEBI:30616"/>
    </ligand>
</feature>
<dbReference type="PROSITE" id="PS51257">
    <property type="entry name" value="PROKAR_LIPOPROTEIN"/>
    <property type="match status" value="1"/>
</dbReference>
<evidence type="ECO:0000259" key="10">
    <source>
        <dbReference type="Pfam" id="PF00899"/>
    </source>
</evidence>
<feature type="compositionally biased region" description="Low complexity" evidence="9">
    <location>
        <begin position="516"/>
        <end position="526"/>
    </location>
</feature>
<dbReference type="AlphaFoldDB" id="A0AAW1Y1T5"/>
<feature type="binding site" evidence="8">
    <location>
        <position position="153"/>
    </location>
    <ligand>
        <name>Zn(2+)</name>
        <dbReference type="ChEBI" id="CHEBI:29105"/>
    </ligand>
</feature>
<gene>
    <name evidence="13" type="ORF">M0R45_008305</name>
</gene>
<dbReference type="Gene3D" id="1.10.10.520">
    <property type="entry name" value="Ubiquitin activating enzymes (Uba3). Chain: B, domain 2"/>
    <property type="match status" value="1"/>
</dbReference>
<feature type="active site" description="Glycyl thioester intermediate" evidence="6">
    <location>
        <position position="168"/>
    </location>
</feature>
<keyword evidence="14" id="KW-1185">Reference proteome</keyword>
<evidence type="ECO:0000256" key="7">
    <source>
        <dbReference type="PIRSR" id="PIRSR039133-2"/>
    </source>
</evidence>
<proteinExistence type="inferred from homology"/>
<feature type="region of interest" description="Disordered" evidence="9">
    <location>
        <begin position="510"/>
        <end position="574"/>
    </location>
</feature>
<dbReference type="Gene3D" id="3.10.290.20">
    <property type="entry name" value="Ubiquitin-like 2 activating enzyme e1b. Chain: B, domain 3"/>
    <property type="match status" value="1"/>
</dbReference>
<keyword evidence="4 5" id="KW-0067">ATP-binding</keyword>
<feature type="binding site" evidence="8">
    <location>
        <position position="156"/>
    </location>
    <ligand>
        <name>Zn(2+)</name>
        <dbReference type="ChEBI" id="CHEBI:29105"/>
    </ligand>
</feature>
<dbReference type="Gene3D" id="3.40.50.720">
    <property type="entry name" value="NAD(P)-binding Rossmann-like Domain"/>
    <property type="match status" value="1"/>
</dbReference>
<dbReference type="Pfam" id="PF14732">
    <property type="entry name" value="UAE_UbL"/>
    <property type="match status" value="1"/>
</dbReference>
<dbReference type="CDD" id="cd01489">
    <property type="entry name" value="Uba2_SUMO"/>
    <property type="match status" value="1"/>
</dbReference>
<feature type="domain" description="Ubiquitin-activating enzyme SCCH" evidence="11">
    <location>
        <begin position="283"/>
        <end position="323"/>
    </location>
</feature>
<evidence type="ECO:0000313" key="14">
    <source>
        <dbReference type="Proteomes" id="UP001457282"/>
    </source>
</evidence>
<keyword evidence="5 8" id="KW-0862">Zinc</keyword>
<dbReference type="GO" id="GO:0005524">
    <property type="term" value="F:ATP binding"/>
    <property type="evidence" value="ECO:0007669"/>
    <property type="project" value="UniProtKB-UniRule"/>
</dbReference>
<feature type="binding site" evidence="7">
    <location>
        <begin position="19"/>
        <end position="24"/>
    </location>
    <ligand>
        <name>ATP</name>
        <dbReference type="ChEBI" id="CHEBI:30616"/>
    </ligand>
</feature>
<dbReference type="GO" id="GO:0005737">
    <property type="term" value="C:cytoplasm"/>
    <property type="evidence" value="ECO:0007669"/>
    <property type="project" value="TreeGrafter"/>
</dbReference>
<evidence type="ECO:0000313" key="13">
    <source>
        <dbReference type="EMBL" id="KAK9942651.1"/>
    </source>
</evidence>
<organism evidence="13 14">
    <name type="scientific">Rubus argutus</name>
    <name type="common">Southern blackberry</name>
    <dbReference type="NCBI Taxonomy" id="59490"/>
    <lineage>
        <taxon>Eukaryota</taxon>
        <taxon>Viridiplantae</taxon>
        <taxon>Streptophyta</taxon>
        <taxon>Embryophyta</taxon>
        <taxon>Tracheophyta</taxon>
        <taxon>Spermatophyta</taxon>
        <taxon>Magnoliopsida</taxon>
        <taxon>eudicotyledons</taxon>
        <taxon>Gunneridae</taxon>
        <taxon>Pentapetalae</taxon>
        <taxon>rosids</taxon>
        <taxon>fabids</taxon>
        <taxon>Rosales</taxon>
        <taxon>Rosaceae</taxon>
        <taxon>Rosoideae</taxon>
        <taxon>Rosoideae incertae sedis</taxon>
        <taxon>Rubus</taxon>
    </lineage>
</organism>
<comment type="similarity">
    <text evidence="1 5">Belongs to the ubiquitin-activating E1 family.</text>
</comment>
<accession>A0AAW1Y1T5</accession>
<reference evidence="13 14" key="1">
    <citation type="journal article" date="2023" name="G3 (Bethesda)">
        <title>A chromosome-length genome assembly and annotation of blackberry (Rubus argutus, cv. 'Hillquist').</title>
        <authorList>
            <person name="Bruna T."/>
            <person name="Aryal R."/>
            <person name="Dudchenko O."/>
            <person name="Sargent D.J."/>
            <person name="Mead D."/>
            <person name="Buti M."/>
            <person name="Cavallini A."/>
            <person name="Hytonen T."/>
            <person name="Andres J."/>
            <person name="Pham M."/>
            <person name="Weisz D."/>
            <person name="Mascagni F."/>
            <person name="Usai G."/>
            <person name="Natali L."/>
            <person name="Bassil N."/>
            <person name="Fernandez G.E."/>
            <person name="Lomsadze A."/>
            <person name="Armour M."/>
            <person name="Olukolu B."/>
            <person name="Poorten T."/>
            <person name="Britton C."/>
            <person name="Davik J."/>
            <person name="Ashrafi H."/>
            <person name="Aiden E.L."/>
            <person name="Borodovsky M."/>
            <person name="Worthington M."/>
        </authorList>
    </citation>
    <scope>NUCLEOTIDE SEQUENCE [LARGE SCALE GENOMIC DNA]</scope>
    <source>
        <strain evidence="13">PI 553951</strain>
    </source>
</reference>
<dbReference type="FunFam" id="3.40.50.720:FF:000618">
    <property type="entry name" value="SUMO-activating enzyme subunit 2"/>
    <property type="match status" value="1"/>
</dbReference>
<dbReference type="InterPro" id="IPR045886">
    <property type="entry name" value="ThiF/MoeB/HesA"/>
</dbReference>
<evidence type="ECO:0000256" key="3">
    <source>
        <dbReference type="ARBA" id="ARBA00022786"/>
    </source>
</evidence>
<evidence type="ECO:0000256" key="4">
    <source>
        <dbReference type="ARBA" id="ARBA00022840"/>
    </source>
</evidence>
<name>A0AAW1Y1T5_RUBAR</name>
<protein>
    <recommendedName>
        <fullName evidence="5">SUMO-activating enzyme subunit</fullName>
    </recommendedName>
</protein>
<dbReference type="FunFam" id="3.10.290.20:FF:000004">
    <property type="entry name" value="SUMO-activating enzyme subunit"/>
    <property type="match status" value="1"/>
</dbReference>
<dbReference type="GO" id="GO:0019948">
    <property type="term" value="F:SUMO activating enzyme activity"/>
    <property type="evidence" value="ECO:0007669"/>
    <property type="project" value="UniProtKB-UniRule"/>
</dbReference>
<dbReference type="Pfam" id="PF10585">
    <property type="entry name" value="UBA_E1_SCCH"/>
    <property type="match status" value="1"/>
</dbReference>
<dbReference type="PANTHER" id="PTHR10953">
    <property type="entry name" value="UBIQUITIN-ACTIVATING ENZYME E1"/>
    <property type="match status" value="1"/>
</dbReference>
<feature type="domain" description="Ubiquitin/SUMO-activating enzyme ubiquitin-like" evidence="12">
    <location>
        <begin position="396"/>
        <end position="488"/>
    </location>
</feature>
<dbReference type="InterPro" id="IPR023318">
    <property type="entry name" value="Ub_act_enz_dom_a_sf"/>
</dbReference>
<evidence type="ECO:0000256" key="6">
    <source>
        <dbReference type="PIRSR" id="PIRSR039133-1"/>
    </source>
</evidence>
<dbReference type="InterPro" id="IPR030661">
    <property type="entry name" value="Uba2"/>
</dbReference>